<comment type="cofactor">
    <cofactor evidence="2 8">
        <name>Mg(2+)</name>
        <dbReference type="ChEBI" id="CHEBI:18420"/>
    </cofactor>
</comment>
<dbReference type="PhylomeDB" id="A0A022RVX4"/>
<comment type="catalytic activity">
    <reaction evidence="8">
        <text>O-phospho-L-seryl-[protein] + H2O = L-seryl-[protein] + phosphate</text>
        <dbReference type="Rhea" id="RHEA:20629"/>
        <dbReference type="Rhea" id="RHEA-COMP:9863"/>
        <dbReference type="Rhea" id="RHEA-COMP:11604"/>
        <dbReference type="ChEBI" id="CHEBI:15377"/>
        <dbReference type="ChEBI" id="CHEBI:29999"/>
        <dbReference type="ChEBI" id="CHEBI:43474"/>
        <dbReference type="ChEBI" id="CHEBI:83421"/>
        <dbReference type="EC" id="3.1.3.16"/>
    </reaction>
</comment>
<dbReference type="SMART" id="SM00332">
    <property type="entry name" value="PP2Cc"/>
    <property type="match status" value="1"/>
</dbReference>
<feature type="domain" description="PPM-type phosphatase" evidence="10">
    <location>
        <begin position="179"/>
        <end position="418"/>
    </location>
</feature>
<accession>A0A022RVX4</accession>
<sequence>MPSWLLPNLNVALSFGFPRAARVNQSQPLHLIETLFTRSGKNRMAASSSMVASGDVVVDTLLSSCGNVSGFLKPGGVFYGDRSFKVCRKARVSIRSGGNGSPNGFRESPIFDFVRRCSSNSGGARSSKGMSEPRSFSSSCYSDGNAPEVSSDGSLSVETLSSLALSTDESRNHSVLKLVSGVCYMPHPEKLKTGGEDAHFICEEEQVIGVADGVGGWADVGVNAGIYARELMSNSVKAIRENTDSDVDPLLVLEKAHARTNAMGSSTACIICLRNQDLHAINLGDSGFTIVRDGQIIFESPVQQHGFNFTFQLERGNTGDMPSSGQVFKIPVVAGDVIVAGSDGLFDNLYNKEIAAIVGDSVRDCVGPDETAKKIADVARARALDRKHRTPFSTAAQEAGYAYYGGKLDDLTVLVSFVSA</sequence>
<keyword evidence="5 8" id="KW-0378">Hydrolase</keyword>
<dbReference type="OMA" id="VCHYSAI"/>
<keyword evidence="7 8" id="KW-0464">Manganese</keyword>
<dbReference type="SUPFAM" id="SSF81606">
    <property type="entry name" value="PP2C-like"/>
    <property type="match status" value="1"/>
</dbReference>
<evidence type="ECO:0000256" key="6">
    <source>
        <dbReference type="ARBA" id="ARBA00022842"/>
    </source>
</evidence>
<evidence type="ECO:0000313" key="12">
    <source>
        <dbReference type="Proteomes" id="UP000030748"/>
    </source>
</evidence>
<evidence type="ECO:0000256" key="3">
    <source>
        <dbReference type="ARBA" id="ARBA00006702"/>
    </source>
</evidence>
<dbReference type="GO" id="GO:0046872">
    <property type="term" value="F:metal ion binding"/>
    <property type="evidence" value="ECO:0007669"/>
    <property type="project" value="UniProtKB-UniRule"/>
</dbReference>
<dbReference type="eggNOG" id="KOG1379">
    <property type="taxonomic scope" value="Eukaryota"/>
</dbReference>
<dbReference type="InterPro" id="IPR036457">
    <property type="entry name" value="PPM-type-like_dom_sf"/>
</dbReference>
<keyword evidence="12" id="KW-1185">Reference proteome</keyword>
<dbReference type="OrthoDB" id="60843at2759"/>
<keyword evidence="8" id="KW-0904">Protein phosphatase</keyword>
<dbReference type="InterPro" id="IPR039123">
    <property type="entry name" value="PPTC7"/>
</dbReference>
<gene>
    <name evidence="11" type="ORF">MIMGU_mgv1a007071mg</name>
</gene>
<dbReference type="Gene3D" id="3.60.40.10">
    <property type="entry name" value="PPM-type phosphatase domain"/>
    <property type="match status" value="2"/>
</dbReference>
<evidence type="ECO:0000256" key="9">
    <source>
        <dbReference type="SAM" id="MobiDB-lite"/>
    </source>
</evidence>
<reference evidence="11 12" key="1">
    <citation type="journal article" date="2013" name="Proc. Natl. Acad. Sci. U.S.A.">
        <title>Fine-scale variation in meiotic recombination in Mimulus inferred from population shotgun sequencing.</title>
        <authorList>
            <person name="Hellsten U."/>
            <person name="Wright K.M."/>
            <person name="Jenkins J."/>
            <person name="Shu S."/>
            <person name="Yuan Y."/>
            <person name="Wessler S.R."/>
            <person name="Schmutz J."/>
            <person name="Willis J.H."/>
            <person name="Rokhsar D.S."/>
        </authorList>
    </citation>
    <scope>NUCLEOTIDE SEQUENCE [LARGE SCALE GENOMIC DNA]</scope>
    <source>
        <strain evidence="12">cv. DUN x IM62</strain>
    </source>
</reference>
<evidence type="ECO:0000313" key="11">
    <source>
        <dbReference type="EMBL" id="EYU44672.1"/>
    </source>
</evidence>
<dbReference type="KEGG" id="egt:105974526"/>
<proteinExistence type="inferred from homology"/>
<dbReference type="InterPro" id="IPR001932">
    <property type="entry name" value="PPM-type_phosphatase-like_dom"/>
</dbReference>
<dbReference type="EMBL" id="KI630214">
    <property type="protein sequence ID" value="EYU44672.1"/>
    <property type="molecule type" value="Genomic_DNA"/>
</dbReference>
<dbReference type="PANTHER" id="PTHR12320">
    <property type="entry name" value="PROTEIN PHOSPHATASE 2C"/>
    <property type="match status" value="1"/>
</dbReference>
<keyword evidence="4 8" id="KW-0479">Metal-binding</keyword>
<keyword evidence="6 8" id="KW-0460">Magnesium</keyword>
<comment type="similarity">
    <text evidence="3 8">Belongs to the PP2C family.</text>
</comment>
<name>A0A022RVX4_ERYGU</name>
<protein>
    <recommendedName>
        <fullName evidence="8">Protein phosphatase</fullName>
        <ecNumber evidence="8">3.1.3.16</ecNumber>
    </recommendedName>
</protein>
<organism evidence="11 12">
    <name type="scientific">Erythranthe guttata</name>
    <name type="common">Yellow monkey flower</name>
    <name type="synonym">Mimulus guttatus</name>
    <dbReference type="NCBI Taxonomy" id="4155"/>
    <lineage>
        <taxon>Eukaryota</taxon>
        <taxon>Viridiplantae</taxon>
        <taxon>Streptophyta</taxon>
        <taxon>Embryophyta</taxon>
        <taxon>Tracheophyta</taxon>
        <taxon>Spermatophyta</taxon>
        <taxon>Magnoliopsida</taxon>
        <taxon>eudicotyledons</taxon>
        <taxon>Gunneridae</taxon>
        <taxon>Pentapetalae</taxon>
        <taxon>asterids</taxon>
        <taxon>lamiids</taxon>
        <taxon>Lamiales</taxon>
        <taxon>Phrymaceae</taxon>
        <taxon>Erythranthe</taxon>
    </lineage>
</organism>
<dbReference type="EC" id="3.1.3.16" evidence="8"/>
<dbReference type="PROSITE" id="PS51746">
    <property type="entry name" value="PPM_2"/>
    <property type="match status" value="1"/>
</dbReference>
<dbReference type="FunFam" id="3.60.40.10:FF:000138">
    <property type="entry name" value="5-azacytidine resistance protein azr1"/>
    <property type="match status" value="1"/>
</dbReference>
<dbReference type="PANTHER" id="PTHR12320:SF88">
    <property type="entry name" value="PROTEIN PHOSPHATASE"/>
    <property type="match status" value="1"/>
</dbReference>
<evidence type="ECO:0000256" key="7">
    <source>
        <dbReference type="ARBA" id="ARBA00023211"/>
    </source>
</evidence>
<evidence type="ECO:0000256" key="4">
    <source>
        <dbReference type="ARBA" id="ARBA00022723"/>
    </source>
</evidence>
<dbReference type="Proteomes" id="UP000030748">
    <property type="component" value="Unassembled WGS sequence"/>
</dbReference>
<dbReference type="CDD" id="cd00143">
    <property type="entry name" value="PP2Cc"/>
    <property type="match status" value="1"/>
</dbReference>
<evidence type="ECO:0000256" key="1">
    <source>
        <dbReference type="ARBA" id="ARBA00001936"/>
    </source>
</evidence>
<evidence type="ECO:0000259" key="10">
    <source>
        <dbReference type="PROSITE" id="PS51746"/>
    </source>
</evidence>
<evidence type="ECO:0000256" key="5">
    <source>
        <dbReference type="ARBA" id="ARBA00022801"/>
    </source>
</evidence>
<evidence type="ECO:0000256" key="2">
    <source>
        <dbReference type="ARBA" id="ARBA00001946"/>
    </source>
</evidence>
<dbReference type="AlphaFoldDB" id="A0A022RVX4"/>
<comment type="catalytic activity">
    <reaction evidence="8">
        <text>O-phospho-L-threonyl-[protein] + H2O = L-threonyl-[protein] + phosphate</text>
        <dbReference type="Rhea" id="RHEA:47004"/>
        <dbReference type="Rhea" id="RHEA-COMP:11060"/>
        <dbReference type="Rhea" id="RHEA-COMP:11605"/>
        <dbReference type="ChEBI" id="CHEBI:15377"/>
        <dbReference type="ChEBI" id="CHEBI:30013"/>
        <dbReference type="ChEBI" id="CHEBI:43474"/>
        <dbReference type="ChEBI" id="CHEBI:61977"/>
        <dbReference type="EC" id="3.1.3.16"/>
    </reaction>
</comment>
<dbReference type="SMART" id="SM00331">
    <property type="entry name" value="PP2C_SIG"/>
    <property type="match status" value="1"/>
</dbReference>
<evidence type="ECO:0000256" key="8">
    <source>
        <dbReference type="RuleBase" id="RU366020"/>
    </source>
</evidence>
<feature type="region of interest" description="Disordered" evidence="9">
    <location>
        <begin position="122"/>
        <end position="153"/>
    </location>
</feature>
<dbReference type="GO" id="GO:0004722">
    <property type="term" value="F:protein serine/threonine phosphatase activity"/>
    <property type="evidence" value="ECO:0000318"/>
    <property type="project" value="GO_Central"/>
</dbReference>
<comment type="cofactor">
    <cofactor evidence="1 8">
        <name>Mn(2+)</name>
        <dbReference type="ChEBI" id="CHEBI:29035"/>
    </cofactor>
</comment>